<dbReference type="Pfam" id="PF17678">
    <property type="entry name" value="Glyco_hydro_92N"/>
    <property type="match status" value="1"/>
</dbReference>
<dbReference type="Gene3D" id="1.20.1050.60">
    <property type="entry name" value="alpha-1,2-mannosidase"/>
    <property type="match status" value="1"/>
</dbReference>
<evidence type="ECO:0000256" key="3">
    <source>
        <dbReference type="SAM" id="SignalP"/>
    </source>
</evidence>
<dbReference type="PROSITE" id="PS51175">
    <property type="entry name" value="CBM6"/>
    <property type="match status" value="1"/>
</dbReference>
<dbReference type="InterPro" id="IPR005887">
    <property type="entry name" value="GH92_a_mannosidase_put"/>
</dbReference>
<dbReference type="SMART" id="SM00635">
    <property type="entry name" value="BID_2"/>
    <property type="match status" value="1"/>
</dbReference>
<protein>
    <submittedName>
        <fullName evidence="6">GH92 family glycosyl hydrolase</fullName>
        <ecNumber evidence="6">3.2.1.-</ecNumber>
    </submittedName>
</protein>
<dbReference type="InterPro" id="IPR003343">
    <property type="entry name" value="Big_2"/>
</dbReference>
<accession>A0ABW5TGI9</accession>
<feature type="signal peptide" evidence="3">
    <location>
        <begin position="1"/>
        <end position="26"/>
    </location>
</feature>
<organism evidence="6 7">
    <name type="scientific">Enterococcus camelliae</name>
    <dbReference type="NCBI Taxonomy" id="453959"/>
    <lineage>
        <taxon>Bacteria</taxon>
        <taxon>Bacillati</taxon>
        <taxon>Bacillota</taxon>
        <taxon>Bacilli</taxon>
        <taxon>Lactobacillales</taxon>
        <taxon>Enterococcaceae</taxon>
        <taxon>Enterococcus</taxon>
    </lineage>
</organism>
<proteinExistence type="predicted"/>
<keyword evidence="6" id="KW-0326">Glycosidase</keyword>
<feature type="domain" description="F5/8 type C" evidence="4">
    <location>
        <begin position="64"/>
        <end position="209"/>
    </location>
</feature>
<dbReference type="InterPro" id="IPR006584">
    <property type="entry name" value="Cellulose-bd_IV"/>
</dbReference>
<dbReference type="InterPro" id="IPR000421">
    <property type="entry name" value="FA58C"/>
</dbReference>
<feature type="chain" id="PRO_5047070146" evidence="3">
    <location>
        <begin position="27"/>
        <end position="1651"/>
    </location>
</feature>
<keyword evidence="6" id="KW-0378">Hydrolase</keyword>
<dbReference type="InterPro" id="IPR041371">
    <property type="entry name" value="GH92_N"/>
</dbReference>
<dbReference type="Proteomes" id="UP001597427">
    <property type="component" value="Unassembled WGS sequence"/>
</dbReference>
<evidence type="ECO:0000259" key="5">
    <source>
        <dbReference type="PROSITE" id="PS51175"/>
    </source>
</evidence>
<dbReference type="InterPro" id="IPR012939">
    <property type="entry name" value="Glyco_hydro_92"/>
</dbReference>
<dbReference type="Gene3D" id="2.60.120.260">
    <property type="entry name" value="Galactose-binding domain-like"/>
    <property type="match status" value="3"/>
</dbReference>
<dbReference type="RefSeq" id="WP_379979720.1">
    <property type="nucleotide sequence ID" value="NZ_JBHUMO010000013.1"/>
</dbReference>
<dbReference type="PANTHER" id="PTHR12143:SF43">
    <property type="entry name" value="PUTATIVE-RELATED"/>
    <property type="match status" value="1"/>
</dbReference>
<dbReference type="GO" id="GO:0016798">
    <property type="term" value="F:hydrolase activity, acting on glycosyl bonds"/>
    <property type="evidence" value="ECO:0007669"/>
    <property type="project" value="UniProtKB-KW"/>
</dbReference>
<dbReference type="SUPFAM" id="SSF48208">
    <property type="entry name" value="Six-hairpin glycosidases"/>
    <property type="match status" value="1"/>
</dbReference>
<dbReference type="Gene3D" id="2.60.40.1080">
    <property type="match status" value="1"/>
</dbReference>
<keyword evidence="1 3" id="KW-0732">Signal</keyword>
<evidence type="ECO:0000259" key="4">
    <source>
        <dbReference type="PROSITE" id="PS50022"/>
    </source>
</evidence>
<dbReference type="SUPFAM" id="SSF49785">
    <property type="entry name" value="Galactose-binding domain-like"/>
    <property type="match status" value="3"/>
</dbReference>
<dbReference type="EC" id="3.2.1.-" evidence="6"/>
<evidence type="ECO:0000313" key="7">
    <source>
        <dbReference type="Proteomes" id="UP001597427"/>
    </source>
</evidence>
<dbReference type="SUPFAM" id="SSF49373">
    <property type="entry name" value="Invasin/intimin cell-adhesion fragments"/>
    <property type="match status" value="1"/>
</dbReference>
<dbReference type="SMART" id="SM00606">
    <property type="entry name" value="CBD_IV"/>
    <property type="match status" value="1"/>
</dbReference>
<name>A0ABW5TGI9_9ENTE</name>
<sequence>MKKTKMALLAMILISGSTLFTLKANAEVIDKKVLFHNSFEDTETKNFLNTTKSTKGSKSMSNTISQLLTGNVTNLVDTATIQGSSDNGEKESKGKIFDNDLGTKWLSRDSLPVWVSFSLKQEKIINSYSITSGDDASGRDPKNWEFYGSSDGKNWVLLDTQSNQTWSGRLQEKNFNFKNDVAYKYFKLNITQNNGDNMTQFSEFDIATGNAADDSSSNNDKLEIMSSIVSNGPSTSINQQKNVGWTGKKALKIEGEQTIAGESYSYNDIFDVNIPVEKNTHLSYVVFPDQKGEYDYSYMSMHVAIDLQFTDGTYLSDLAPLDQNGNTLTPENQGKSRTLLYQQWNKISSDIGKYANGKTIDKIVVGFHDSDQNAQKAFAAYFDDIEISNYTVKKNDRKSDYVNILRGTNDSPSFSRGLTAPAVTTPHGFNFWAPVTNSDNNKLYDYQQNNGEKFQHMTVSHEPSYWVGDRGTWQFMVNSSIDADSVSDGSQISTDKVASEFSHDNETAKAHLYKVDFADDSPAEGTSLALTPSEHGSITQFTFNDKAKKHNVIFDSVRANGQITIDPATNSFSGYTDHTSNGMTRMYVYGTFDQTIQTNKVVNGKQAIVSFGSDVKNVEMKVATSFISADQAKKNHALELADTNFKDLKEVTQTTWDKQLDAIDVEGATENQLTTLYSSMYRLLAYPNKYSENTGTNEKPVWKYSSPYSGKETDGILYSNNGFWDTYRTAWSAYSILSPKKYEEMLNGLVQHYDDNTWVPRWIAPGGTNSMVGTSSDIIFADAISKNTNFDQENAYLSAVKNASVVSQNLTGGGRNQLNISNFIGYVPYDKDSHGFSWSMEGYINDYGIARMAEKLGHTDEAAYFYNRALNYQLLFDKKDTAANSWFKGKTTNGEWSWSDSNFDPTSWAHDYTETNAYNMSVSVPFDGQGLVNLYGSREALAEKIDSILTTPGEWTGGNIHEMYEAREVKLGQYGHSNQPSHHILYMYNYAGQPWKTQKYVRDILKRAYVGSDFGQGYIGDEDNGEMSAWYILSSLGIYPLNVGSNEYAIGSPLFTKATVHLENGKDLTISAPNNSDKNIYVQNVKVNGKSQTKNTLTHEQLMNGGTIEFDMGSEPNKEWGSGEEDVPTSLTKDKNQKVKSDMLQSNVTKTDSDKATFKDLMITDISDANKLVDNNSDTETVINNQSVVYKFKKVQTPTIYTITSGKNSDGQTFDNITLSGSSDGKNWETVDSRDNVSFKWSQYTKPFAISEDRQQAYRYFKIDFKGKGNISEFELLGNADTTVTKADLESAIAIAEKEDQSGFDESFKTNYTQVITQAKDIVANPESQESDYQKGIQLIDDILYAINNRRDAYKKIEAETYDSGNVLNDGQNIGGVKVGFNAGYRAVDFSNHSPNYFEIRYAGQGKDTCDDATVEVYADSLDTNPIFSIATPPTAQEGWSTYKTTSIQLTDEQSKQLSGVKNIYLKFVGTGKSYVCNVDWFRFATKINVTTSANEGGTVSPTGTNTLEYGDAIQYSLAPLDGYYPAYVEVNGEKQELSKEANSFKIEKLLKDMKVQFYFEKNAETDIPVDKVTINTSAITIMKKGNTLQLKATVTPENATNKQIVWESQNSSIATVDENGLITAVKAGITKVTAISTNGVKTSFTLRVSQ</sequence>
<reference evidence="7" key="1">
    <citation type="journal article" date="2019" name="Int. J. Syst. Evol. Microbiol.">
        <title>The Global Catalogue of Microorganisms (GCM) 10K type strain sequencing project: providing services to taxonomists for standard genome sequencing and annotation.</title>
        <authorList>
            <consortium name="The Broad Institute Genomics Platform"/>
            <consortium name="The Broad Institute Genome Sequencing Center for Infectious Disease"/>
            <person name="Wu L."/>
            <person name="Ma J."/>
        </authorList>
    </citation>
    <scope>NUCLEOTIDE SEQUENCE [LARGE SCALE GENOMIC DNA]</scope>
    <source>
        <strain evidence="7">TISTR 932</strain>
    </source>
</reference>
<comment type="caution">
    <text evidence="6">The sequence shown here is derived from an EMBL/GenBank/DDBJ whole genome shotgun (WGS) entry which is preliminary data.</text>
</comment>
<feature type="region of interest" description="Disordered" evidence="2">
    <location>
        <begin position="1114"/>
        <end position="1144"/>
    </location>
</feature>
<gene>
    <name evidence="6" type="ORF">ACFSR0_02865</name>
</gene>
<dbReference type="Pfam" id="PF07971">
    <property type="entry name" value="Glyco_hydro_92"/>
    <property type="match status" value="1"/>
</dbReference>
<dbReference type="Pfam" id="PF00754">
    <property type="entry name" value="F5_F8_type_C"/>
    <property type="match status" value="1"/>
</dbReference>
<dbReference type="InterPro" id="IPR050883">
    <property type="entry name" value="PNGase"/>
</dbReference>
<dbReference type="Gene3D" id="3.30.2080.10">
    <property type="entry name" value="GH92 mannosidase domain"/>
    <property type="match status" value="1"/>
</dbReference>
<dbReference type="Pfam" id="PF02368">
    <property type="entry name" value="Big_2"/>
    <property type="match status" value="1"/>
</dbReference>
<dbReference type="PANTHER" id="PTHR12143">
    <property type="entry name" value="PEPTIDE N-GLYCANASE PNGASE -RELATED"/>
    <property type="match status" value="1"/>
</dbReference>
<evidence type="ECO:0000256" key="1">
    <source>
        <dbReference type="ARBA" id="ARBA00022729"/>
    </source>
</evidence>
<dbReference type="EMBL" id="JBHUMO010000013">
    <property type="protein sequence ID" value="MFD2728380.1"/>
    <property type="molecule type" value="Genomic_DNA"/>
</dbReference>
<keyword evidence="7" id="KW-1185">Reference proteome</keyword>
<dbReference type="InterPro" id="IPR014718">
    <property type="entry name" value="GH-type_carb-bd"/>
</dbReference>
<dbReference type="InterPro" id="IPR008928">
    <property type="entry name" value="6-hairpin_glycosidase_sf"/>
</dbReference>
<dbReference type="NCBIfam" id="TIGR01180">
    <property type="entry name" value="aman2_put"/>
    <property type="match status" value="1"/>
</dbReference>
<evidence type="ECO:0000313" key="6">
    <source>
        <dbReference type="EMBL" id="MFD2728380.1"/>
    </source>
</evidence>
<feature type="compositionally biased region" description="Basic and acidic residues" evidence="2">
    <location>
        <begin position="1132"/>
        <end position="1141"/>
    </location>
</feature>
<dbReference type="Gene3D" id="2.70.98.10">
    <property type="match status" value="1"/>
</dbReference>
<dbReference type="InterPro" id="IPR005084">
    <property type="entry name" value="CBM6"/>
</dbReference>
<feature type="domain" description="CBM6" evidence="5">
    <location>
        <begin position="1343"/>
        <end position="1485"/>
    </location>
</feature>
<dbReference type="InterPro" id="IPR008964">
    <property type="entry name" value="Invasin/intimin_cell_adhesion"/>
</dbReference>
<evidence type="ECO:0000256" key="2">
    <source>
        <dbReference type="SAM" id="MobiDB-lite"/>
    </source>
</evidence>
<dbReference type="PROSITE" id="PS50022">
    <property type="entry name" value="FA58C_3"/>
    <property type="match status" value="1"/>
</dbReference>
<dbReference type="Gene3D" id="1.20.1610.10">
    <property type="entry name" value="alpha-1,2-mannosidases domains"/>
    <property type="match status" value="1"/>
</dbReference>
<dbReference type="CDD" id="cd04084">
    <property type="entry name" value="CBM6_xylanase-like"/>
    <property type="match status" value="1"/>
</dbReference>
<dbReference type="InterPro" id="IPR008979">
    <property type="entry name" value="Galactose-bd-like_sf"/>
</dbReference>